<feature type="transmembrane region" description="Helical" evidence="6">
    <location>
        <begin position="30"/>
        <end position="51"/>
    </location>
</feature>
<feature type="transmembrane region" description="Helical" evidence="6">
    <location>
        <begin position="320"/>
        <end position="338"/>
    </location>
</feature>
<keyword evidence="2" id="KW-1003">Cell membrane</keyword>
<gene>
    <name evidence="7" type="ORF">SS37A_01980</name>
</gene>
<feature type="transmembrane region" description="Helical" evidence="6">
    <location>
        <begin position="105"/>
        <end position="126"/>
    </location>
</feature>
<evidence type="ECO:0000256" key="4">
    <source>
        <dbReference type="ARBA" id="ARBA00022989"/>
    </source>
</evidence>
<evidence type="ECO:0000256" key="6">
    <source>
        <dbReference type="SAM" id="Phobius"/>
    </source>
</evidence>
<feature type="transmembrane region" description="Helical" evidence="6">
    <location>
        <begin position="279"/>
        <end position="300"/>
    </location>
</feature>
<feature type="transmembrane region" description="Helical" evidence="6">
    <location>
        <begin position="350"/>
        <end position="373"/>
    </location>
</feature>
<feature type="transmembrane region" description="Helical" evidence="6">
    <location>
        <begin position="163"/>
        <end position="182"/>
    </location>
</feature>
<dbReference type="PANTHER" id="PTHR30250">
    <property type="entry name" value="PST FAMILY PREDICTED COLANIC ACID TRANSPORTER"/>
    <property type="match status" value="1"/>
</dbReference>
<comment type="subcellular location">
    <subcellularLocation>
        <location evidence="1">Cell membrane</location>
        <topology evidence="1">Multi-pass membrane protein</topology>
    </subcellularLocation>
</comment>
<evidence type="ECO:0000313" key="8">
    <source>
        <dbReference type="Proteomes" id="UP001317629"/>
    </source>
</evidence>
<evidence type="ECO:0000256" key="1">
    <source>
        <dbReference type="ARBA" id="ARBA00004651"/>
    </source>
</evidence>
<dbReference type="RefSeq" id="WP_281929829.1">
    <property type="nucleotide sequence ID" value="NZ_AP027142.1"/>
</dbReference>
<sequence length="475" mass="50704">MKVLLAFLANTVTNFIIGLMVAKFLGPEEYGRFALAFSIAVVVQTALYDWLRLSATRFYSQRTRENEPVIRSTLGTSFVVVSVFLASSTLLYSLIGPELDFDSELILLALLTATANGLFDYSTALARARFEDGAYGRLVLVKNILAFILLGGGAFLFHSAGVALAGGVASLLGSVFLTRASLRDPDAHCLGAQPKTAKLLIAYSAPIIAAHLLYTSMPLAARSIVASVYDFAETGQFALAYDLGMRAITAFGSAFDVLLFQIAVATHEEHGEDRARIQVAHNMSVVFTFLLPACAGLWLVLPSVEALIVPAQFRGPFGHYLGLLMPGLFAMGIINFGLNPVFQISKRTGPLIAAALAAALVSLTLLFALPWGADASNLAIAQAGGYLAALATTIFFALRAQPVWPSFWDLLAAIVATGVMFIALLPLRSMAPGFATLLLQIFSGGAIYGVMVAAFDIAGLRTQAIAWLRPRLQRA</sequence>
<evidence type="ECO:0000313" key="7">
    <source>
        <dbReference type="EMBL" id="BDV32669.1"/>
    </source>
</evidence>
<protein>
    <recommendedName>
        <fullName evidence="9">Lipopolysaccharide biosynthesis protein</fullName>
    </recommendedName>
</protein>
<keyword evidence="4 6" id="KW-1133">Transmembrane helix</keyword>
<evidence type="ECO:0000256" key="3">
    <source>
        <dbReference type="ARBA" id="ARBA00022692"/>
    </source>
</evidence>
<dbReference type="Proteomes" id="UP001317629">
    <property type="component" value="Chromosome"/>
</dbReference>
<keyword evidence="3 6" id="KW-0812">Transmembrane</keyword>
<feature type="transmembrane region" description="Helical" evidence="6">
    <location>
        <begin position="138"/>
        <end position="157"/>
    </location>
</feature>
<keyword evidence="5 6" id="KW-0472">Membrane</keyword>
<feature type="transmembrane region" description="Helical" evidence="6">
    <location>
        <begin position="72"/>
        <end position="93"/>
    </location>
</feature>
<dbReference type="Pfam" id="PF13440">
    <property type="entry name" value="Polysacc_synt_3"/>
    <property type="match status" value="1"/>
</dbReference>
<keyword evidence="8" id="KW-1185">Reference proteome</keyword>
<name>A0ABM8E3V2_9HYPH</name>
<evidence type="ECO:0008006" key="9">
    <source>
        <dbReference type="Google" id="ProtNLM"/>
    </source>
</evidence>
<reference evidence="7 8" key="1">
    <citation type="journal article" date="2023" name="Int. J. Syst. Evol. Microbiol.">
        <title>Methylocystis iwaonis sp. nov., a type II methane-oxidizing bacterium from surface soil of a rice paddy field in Japan, and emended description of the genus Methylocystis (ex Whittenbury et al. 1970) Bowman et al. 1993.</title>
        <authorList>
            <person name="Kaise H."/>
            <person name="Sawadogo J.B."/>
            <person name="Alam M.S."/>
            <person name="Ueno C."/>
            <person name="Dianou D."/>
            <person name="Shinjo R."/>
            <person name="Asakawa S."/>
        </authorList>
    </citation>
    <scope>NUCLEOTIDE SEQUENCE [LARGE SCALE GENOMIC DNA]</scope>
    <source>
        <strain evidence="7 8">SS37A-Re</strain>
    </source>
</reference>
<feature type="transmembrane region" description="Helical" evidence="6">
    <location>
        <begin position="245"/>
        <end position="267"/>
    </location>
</feature>
<organism evidence="7 8">
    <name type="scientific">Methylocystis iwaonis</name>
    <dbReference type="NCBI Taxonomy" id="2885079"/>
    <lineage>
        <taxon>Bacteria</taxon>
        <taxon>Pseudomonadati</taxon>
        <taxon>Pseudomonadota</taxon>
        <taxon>Alphaproteobacteria</taxon>
        <taxon>Hyphomicrobiales</taxon>
        <taxon>Methylocystaceae</taxon>
        <taxon>Methylocystis</taxon>
    </lineage>
</organism>
<dbReference type="EMBL" id="AP027142">
    <property type="protein sequence ID" value="BDV32669.1"/>
    <property type="molecule type" value="Genomic_DNA"/>
</dbReference>
<feature type="transmembrane region" description="Helical" evidence="6">
    <location>
        <begin position="203"/>
        <end position="225"/>
    </location>
</feature>
<dbReference type="InterPro" id="IPR050833">
    <property type="entry name" value="Poly_Biosynth_Transport"/>
</dbReference>
<feature type="transmembrane region" description="Helical" evidence="6">
    <location>
        <begin position="410"/>
        <end position="431"/>
    </location>
</feature>
<evidence type="ECO:0000256" key="2">
    <source>
        <dbReference type="ARBA" id="ARBA00022475"/>
    </source>
</evidence>
<dbReference type="PANTHER" id="PTHR30250:SF11">
    <property type="entry name" value="O-ANTIGEN TRANSPORTER-RELATED"/>
    <property type="match status" value="1"/>
</dbReference>
<accession>A0ABM8E3V2</accession>
<feature type="transmembrane region" description="Helical" evidence="6">
    <location>
        <begin position="437"/>
        <end position="460"/>
    </location>
</feature>
<proteinExistence type="predicted"/>
<evidence type="ECO:0000256" key="5">
    <source>
        <dbReference type="ARBA" id="ARBA00023136"/>
    </source>
</evidence>
<feature type="transmembrane region" description="Helical" evidence="6">
    <location>
        <begin position="379"/>
        <end position="398"/>
    </location>
</feature>